<accession>A0A316GNY3</accession>
<name>A0A316GNY3_9RHOB</name>
<dbReference type="SUPFAM" id="SSF53187">
    <property type="entry name" value="Zn-dependent exopeptidases"/>
    <property type="match status" value="1"/>
</dbReference>
<dbReference type="InterPro" id="IPR011227">
    <property type="entry name" value="UCP029730"/>
</dbReference>
<reference evidence="1 2" key="1">
    <citation type="submission" date="2018-05" db="EMBL/GenBank/DDBJ databases">
        <title>Genomic Encyclopedia of Type Strains, Phase IV (KMG-IV): sequencing the most valuable type-strain genomes for metagenomic binning, comparative biology and taxonomic classification.</title>
        <authorList>
            <person name="Goeker M."/>
        </authorList>
    </citation>
    <scope>NUCLEOTIDE SEQUENCE [LARGE SCALE GENOMIC DNA]</scope>
    <source>
        <strain evidence="1 2">DSM 103371</strain>
    </source>
</reference>
<dbReference type="InterPro" id="IPR007709">
    <property type="entry name" value="N-FG_amidohydro"/>
</dbReference>
<evidence type="ECO:0000313" key="1">
    <source>
        <dbReference type="EMBL" id="PWK56647.1"/>
    </source>
</evidence>
<dbReference type="RefSeq" id="WP_109759318.1">
    <property type="nucleotide sequence ID" value="NZ_CP034588.1"/>
</dbReference>
<dbReference type="Pfam" id="PF05013">
    <property type="entry name" value="FGase"/>
    <property type="match status" value="1"/>
</dbReference>
<dbReference type="Proteomes" id="UP000245390">
    <property type="component" value="Unassembled WGS sequence"/>
</dbReference>
<dbReference type="Gene3D" id="3.40.630.40">
    <property type="entry name" value="Zn-dependent exopeptidases"/>
    <property type="match status" value="1"/>
</dbReference>
<dbReference type="AlphaFoldDB" id="A0A316GNY3"/>
<evidence type="ECO:0000313" key="2">
    <source>
        <dbReference type="Proteomes" id="UP000245390"/>
    </source>
</evidence>
<sequence length="259" mass="27437">MFPVTKSAASKILGTEDGPVAQVVNPGGRGEVCIVCEHASPRVPASLGNLGLSDVDRLSHAVWDPGAEALARRLSALLDAPLVLSRVSRLVHDCNRPPEALDACPSRTERIEIPGNRDLTASERAARVHEVYEPFHAEVERVLDGFASLPALVTVHSFTPSWNGEPRSTEIGLLHDADASLATAMLAAAGPTPKVELNMPYSAADGVTHTLRKHGTARSLSNVMVEVRNDLLTEEAAVARIADALTLMLTTAFAHGNAA</sequence>
<dbReference type="EMBL" id="QGGV01000004">
    <property type="protein sequence ID" value="PWK56647.1"/>
    <property type="molecule type" value="Genomic_DNA"/>
</dbReference>
<comment type="caution">
    <text evidence="1">The sequence shown here is derived from an EMBL/GenBank/DDBJ whole genome shotgun (WGS) entry which is preliminary data.</text>
</comment>
<proteinExistence type="predicted"/>
<dbReference type="PIRSF" id="PIRSF029730">
    <property type="entry name" value="UCP029730"/>
    <property type="match status" value="1"/>
</dbReference>
<keyword evidence="2" id="KW-1185">Reference proteome</keyword>
<dbReference type="GO" id="GO:0016787">
    <property type="term" value="F:hydrolase activity"/>
    <property type="evidence" value="ECO:0007669"/>
    <property type="project" value="UniProtKB-KW"/>
</dbReference>
<dbReference type="KEGG" id="salo:EF888_00280"/>
<protein>
    <submittedName>
        <fullName evidence="1">Putative N-formylglutamate amidohydrolase</fullName>
    </submittedName>
</protein>
<keyword evidence="1" id="KW-0378">Hydrolase</keyword>
<dbReference type="OrthoDB" id="9815326at2"/>
<gene>
    <name evidence="1" type="ORF">C8D95_104320</name>
</gene>
<organism evidence="1 2">
    <name type="scientific">Silicimonas algicola</name>
    <dbReference type="NCBI Taxonomy" id="1826607"/>
    <lineage>
        <taxon>Bacteria</taxon>
        <taxon>Pseudomonadati</taxon>
        <taxon>Pseudomonadota</taxon>
        <taxon>Alphaproteobacteria</taxon>
        <taxon>Rhodobacterales</taxon>
        <taxon>Paracoccaceae</taxon>
    </lineage>
</organism>